<evidence type="ECO:0000256" key="12">
    <source>
        <dbReference type="RuleBase" id="RU003515"/>
    </source>
</evidence>
<evidence type="ECO:0000256" key="9">
    <source>
        <dbReference type="ARBA" id="ARBA00022801"/>
    </source>
</evidence>
<comment type="similarity">
    <text evidence="4">Belongs to the RNase HII family. RnhC subfamily.</text>
</comment>
<dbReference type="PROSITE" id="PS51975">
    <property type="entry name" value="RNASE_H_2"/>
    <property type="match status" value="1"/>
</dbReference>
<dbReference type="AlphaFoldDB" id="A0A3A1Y0S0"/>
<keyword evidence="16" id="KW-1185">Reference proteome</keyword>
<dbReference type="GO" id="GO:0043137">
    <property type="term" value="P:DNA replication, removal of RNA primer"/>
    <property type="evidence" value="ECO:0007669"/>
    <property type="project" value="TreeGrafter"/>
</dbReference>
<evidence type="ECO:0000313" key="15">
    <source>
        <dbReference type="EMBL" id="RIY31942.1"/>
    </source>
</evidence>
<organism evidence="15 16">
    <name type="scientific">Psittacicella hinzii</name>
    <dbReference type="NCBI Taxonomy" id="2028575"/>
    <lineage>
        <taxon>Bacteria</taxon>
        <taxon>Pseudomonadati</taxon>
        <taxon>Pseudomonadota</taxon>
        <taxon>Gammaproteobacteria</taxon>
        <taxon>Pasteurellales</taxon>
        <taxon>Psittacicellaceae</taxon>
        <taxon>Psittacicella</taxon>
    </lineage>
</organism>
<protein>
    <recommendedName>
        <fullName evidence="12">Ribonuclease</fullName>
        <ecNumber evidence="12">3.1.26.4</ecNumber>
    </recommendedName>
</protein>
<dbReference type="OrthoDB" id="9803420at2"/>
<keyword evidence="9 12" id="KW-0378">Hydrolase</keyword>
<evidence type="ECO:0000259" key="14">
    <source>
        <dbReference type="PROSITE" id="PS51975"/>
    </source>
</evidence>
<dbReference type="Gene3D" id="3.30.420.10">
    <property type="entry name" value="Ribonuclease H-like superfamily/Ribonuclease H"/>
    <property type="match status" value="2"/>
</dbReference>
<evidence type="ECO:0000313" key="16">
    <source>
        <dbReference type="Proteomes" id="UP000265691"/>
    </source>
</evidence>
<keyword evidence="10" id="KW-0464">Manganese</keyword>
<dbReference type="RefSeq" id="WP_119525411.1">
    <property type="nucleotide sequence ID" value="NZ_NRHC01000073.1"/>
</dbReference>
<accession>A0A3A1Y0S0</accession>
<evidence type="ECO:0000256" key="13">
    <source>
        <dbReference type="SAM" id="MobiDB-lite"/>
    </source>
</evidence>
<comment type="caution">
    <text evidence="11">Lacks conserved residue(s) required for the propagation of feature annotation.</text>
</comment>
<reference evidence="15 16" key="1">
    <citation type="submission" date="2017-08" db="EMBL/GenBank/DDBJ databases">
        <title>Reclassification of Bisgaard taxon 37 and 44.</title>
        <authorList>
            <person name="Christensen H."/>
        </authorList>
    </citation>
    <scope>NUCLEOTIDE SEQUENCE [LARGE SCALE GENOMIC DNA]</scope>
    <source>
        <strain evidence="15 16">B96_3</strain>
    </source>
</reference>
<evidence type="ECO:0000256" key="3">
    <source>
        <dbReference type="ARBA" id="ARBA00004496"/>
    </source>
</evidence>
<evidence type="ECO:0000256" key="11">
    <source>
        <dbReference type="PROSITE-ProRule" id="PRU01319"/>
    </source>
</evidence>
<keyword evidence="6 12" id="KW-0540">Nuclease</keyword>
<evidence type="ECO:0000256" key="7">
    <source>
        <dbReference type="ARBA" id="ARBA00022723"/>
    </source>
</evidence>
<dbReference type="Pfam" id="PF01351">
    <property type="entry name" value="RNase_HII"/>
    <property type="match status" value="1"/>
</dbReference>
<evidence type="ECO:0000256" key="10">
    <source>
        <dbReference type="ARBA" id="ARBA00023211"/>
    </source>
</evidence>
<evidence type="ECO:0000256" key="8">
    <source>
        <dbReference type="ARBA" id="ARBA00022759"/>
    </source>
</evidence>
<dbReference type="InterPro" id="IPR012337">
    <property type="entry name" value="RNaseH-like_sf"/>
</dbReference>
<evidence type="ECO:0000256" key="6">
    <source>
        <dbReference type="ARBA" id="ARBA00022722"/>
    </source>
</evidence>
<dbReference type="GO" id="GO:0046872">
    <property type="term" value="F:metal ion binding"/>
    <property type="evidence" value="ECO:0007669"/>
    <property type="project" value="UniProtKB-KW"/>
</dbReference>
<keyword evidence="8 12" id="KW-0255">Endonuclease</keyword>
<evidence type="ECO:0000256" key="2">
    <source>
        <dbReference type="ARBA" id="ARBA00004065"/>
    </source>
</evidence>
<proteinExistence type="inferred from homology"/>
<dbReference type="PANTHER" id="PTHR10954">
    <property type="entry name" value="RIBONUCLEASE H2 SUBUNIT A"/>
    <property type="match status" value="1"/>
</dbReference>
<dbReference type="GO" id="GO:0003723">
    <property type="term" value="F:RNA binding"/>
    <property type="evidence" value="ECO:0007669"/>
    <property type="project" value="UniProtKB-UniRule"/>
</dbReference>
<comment type="subcellular location">
    <subcellularLocation>
        <location evidence="3">Cytoplasm</location>
    </subcellularLocation>
</comment>
<feature type="region of interest" description="Disordered" evidence="13">
    <location>
        <begin position="46"/>
        <end position="81"/>
    </location>
</feature>
<dbReference type="GO" id="GO:0005737">
    <property type="term" value="C:cytoplasm"/>
    <property type="evidence" value="ECO:0007669"/>
    <property type="project" value="UniProtKB-SubCell"/>
</dbReference>
<dbReference type="CDD" id="cd07182">
    <property type="entry name" value="RNase_HII_bacteria_HII_like"/>
    <property type="match status" value="1"/>
</dbReference>
<dbReference type="InterPro" id="IPR022898">
    <property type="entry name" value="RNase_HII"/>
</dbReference>
<evidence type="ECO:0000256" key="5">
    <source>
        <dbReference type="ARBA" id="ARBA00022490"/>
    </source>
</evidence>
<evidence type="ECO:0000256" key="1">
    <source>
        <dbReference type="ARBA" id="ARBA00000077"/>
    </source>
</evidence>
<dbReference type="InterPro" id="IPR001352">
    <property type="entry name" value="RNase_HII/HIII"/>
</dbReference>
<keyword evidence="7" id="KW-0479">Metal-binding</keyword>
<dbReference type="GO" id="GO:0006298">
    <property type="term" value="P:mismatch repair"/>
    <property type="evidence" value="ECO:0007669"/>
    <property type="project" value="TreeGrafter"/>
</dbReference>
<keyword evidence="5" id="KW-0963">Cytoplasm</keyword>
<evidence type="ECO:0000256" key="4">
    <source>
        <dbReference type="ARBA" id="ARBA00008378"/>
    </source>
</evidence>
<dbReference type="PANTHER" id="PTHR10954:SF23">
    <property type="entry name" value="RIBONUCLEASE"/>
    <property type="match status" value="1"/>
</dbReference>
<comment type="caution">
    <text evidence="15">The sequence shown here is derived from an EMBL/GenBank/DDBJ whole genome shotgun (WGS) entry which is preliminary data.</text>
</comment>
<dbReference type="Proteomes" id="UP000265691">
    <property type="component" value="Unassembled WGS sequence"/>
</dbReference>
<dbReference type="GO" id="GO:0032299">
    <property type="term" value="C:ribonuclease H2 complex"/>
    <property type="evidence" value="ECO:0007669"/>
    <property type="project" value="TreeGrafter"/>
</dbReference>
<dbReference type="InterPro" id="IPR024567">
    <property type="entry name" value="RNase_HII/HIII_dom"/>
</dbReference>
<sequence length="420" mass="47448">MMISRNIDINIKLLEKSRKASQSKFMVEERDQSKFQAELHRLITRDSAGTAQGEESGLYDKQPGKQTKASKKGSETNSLDDSLTAYTNEQRGLILIGVDEAGRGCMFGPVVASAALIGFVDYNAIDEVRNEPSSKRIASAILRQQRYSQDLLAREAKELGDLTTQQKHELLVNKAFENEGSDSVLGWNLNAKGKLQPPPNVFYRALQLQLDITSSKDMLAYLSKAQDSKRLSERRRQSLYQDFITQGNNGNIMFAIEEGDVKEIQEKNILHASLAAMSRAVHKVLQLLAQRCEMYAIDFEQIKSNIVVLVDGNQIIPNLNGITQMAVIKGDILVREISVASVLAKNYRDELMKSMAKIPEYSVYNIEKHKGYVTQEHVKLLFQYGPSDQHRSDYRQVQLAYEQHNRKASPEVFLKEKESN</sequence>
<dbReference type="GO" id="GO:0004523">
    <property type="term" value="F:RNA-DNA hybrid ribonuclease activity"/>
    <property type="evidence" value="ECO:0007669"/>
    <property type="project" value="UniProtKB-EC"/>
</dbReference>
<name>A0A3A1Y0S0_9GAMM</name>
<dbReference type="EC" id="3.1.26.4" evidence="12"/>
<comment type="function">
    <text evidence="2 12">Endonuclease that specifically degrades the RNA of RNA-DNA hybrids.</text>
</comment>
<dbReference type="EMBL" id="NRHC01000073">
    <property type="protein sequence ID" value="RIY31942.1"/>
    <property type="molecule type" value="Genomic_DNA"/>
</dbReference>
<comment type="catalytic activity">
    <reaction evidence="1 12">
        <text>Endonucleolytic cleavage to 5'-phosphomonoester.</text>
        <dbReference type="EC" id="3.1.26.4"/>
    </reaction>
</comment>
<gene>
    <name evidence="15" type="ORF">CKF54_05745</name>
</gene>
<dbReference type="SUPFAM" id="SSF53098">
    <property type="entry name" value="Ribonuclease H-like"/>
    <property type="match status" value="2"/>
</dbReference>
<dbReference type="InterPro" id="IPR036397">
    <property type="entry name" value="RNaseH_sf"/>
</dbReference>
<feature type="domain" description="RNase H type-2" evidence="14">
    <location>
        <begin position="182"/>
        <end position="406"/>
    </location>
</feature>